<dbReference type="InterPro" id="IPR011043">
    <property type="entry name" value="Gal_Oxase/kelch_b-propeller"/>
</dbReference>
<evidence type="ECO:0000313" key="2">
    <source>
        <dbReference type="Proteomes" id="UP001211872"/>
    </source>
</evidence>
<dbReference type="Gene3D" id="2.130.10.10">
    <property type="entry name" value="YVTN repeat-like/Quinoprotein amine dehydrogenase"/>
    <property type="match status" value="1"/>
</dbReference>
<reference evidence="1 2" key="1">
    <citation type="journal article" date="2011" name="Int. J. Syst. Evol. Microbiol.">
        <title>Hymenobacter yonginensis sp. nov., isolated from a mesotrophic artificial lake.</title>
        <authorList>
            <person name="Joung Y."/>
            <person name="Cho S.H."/>
            <person name="Kim H."/>
            <person name="Kim S.B."/>
            <person name="Joh K."/>
        </authorList>
    </citation>
    <scope>NUCLEOTIDE SEQUENCE [LARGE SCALE GENOMIC DNA]</scope>
    <source>
        <strain evidence="1 2">KCTC 22745</strain>
    </source>
</reference>
<dbReference type="SUPFAM" id="SSF50965">
    <property type="entry name" value="Galactose oxidase, central domain"/>
    <property type="match status" value="1"/>
</dbReference>
<evidence type="ECO:0008006" key="3">
    <source>
        <dbReference type="Google" id="ProtNLM"/>
    </source>
</evidence>
<dbReference type="InterPro" id="IPR015943">
    <property type="entry name" value="WD40/YVTN_repeat-like_dom_sf"/>
</dbReference>
<gene>
    <name evidence="1" type="ORF">O9Z63_20750</name>
</gene>
<name>A0ABY7PUX8_9BACT</name>
<accession>A0ABY7PUX8</accession>
<keyword evidence="1" id="KW-0614">Plasmid</keyword>
<keyword evidence="2" id="KW-1185">Reference proteome</keyword>
<dbReference type="RefSeq" id="WP_270129368.1">
    <property type="nucleotide sequence ID" value="NZ_CP115397.1"/>
</dbReference>
<sequence length="410" mass="44895">MAMVWARGNLYIGGRFTAVGGVAARNVARWDGRRWHSLGSGSDNGISEPYRYDYYNGRKHEHESIVRALAVAPNGDVYVGGEFSRAGQVAATCLARWDGRRWNPVGNFLHLEEAISFQLDEQAERRWDTYQRRIYTRTFQKPYVSESPRHRVVFALTLASDGTLYAGGTFQYAATAYPADTTASSVARWDGRTWTVPGHGVPGTVHALAAAADGRVYAGGDLWSGQRANPDVRGRVACWDGRAWVTIGTAHNYLGTEMGSGIPGVVHALAVLPDGTLCAAGRGESYESVPGDTASTVARWDGRAWHYFGPGGLYPYSAIYVLASTADGRLYAAGQLEDSMGAHPRLLRWDGHRWQRLGLAAPAPAINTVQALAVTPAGKVFAGGHFQDSSAHPVIHYLARWARRRWNYQW</sequence>
<proteinExistence type="predicted"/>
<dbReference type="Proteomes" id="UP001211872">
    <property type="component" value="Plasmid unnamed2"/>
</dbReference>
<organism evidence="1 2">
    <name type="scientific">Hymenobacter yonginensis</name>
    <dbReference type="NCBI Taxonomy" id="748197"/>
    <lineage>
        <taxon>Bacteria</taxon>
        <taxon>Pseudomonadati</taxon>
        <taxon>Bacteroidota</taxon>
        <taxon>Cytophagia</taxon>
        <taxon>Cytophagales</taxon>
        <taxon>Hymenobacteraceae</taxon>
        <taxon>Hymenobacter</taxon>
    </lineage>
</organism>
<geneLocation type="plasmid" evidence="1 2">
    <name>unnamed2</name>
</geneLocation>
<protein>
    <recommendedName>
        <fullName evidence="3">Galactose oxidase</fullName>
    </recommendedName>
</protein>
<evidence type="ECO:0000313" key="1">
    <source>
        <dbReference type="EMBL" id="WBO86713.1"/>
    </source>
</evidence>
<dbReference type="EMBL" id="CP115397">
    <property type="protein sequence ID" value="WBO86713.1"/>
    <property type="molecule type" value="Genomic_DNA"/>
</dbReference>